<proteinExistence type="predicted"/>
<dbReference type="Proteomes" id="UP000221011">
    <property type="component" value="Chromosome"/>
</dbReference>
<feature type="transmembrane region" description="Helical" evidence="2">
    <location>
        <begin position="57"/>
        <end position="76"/>
    </location>
</feature>
<reference evidence="3 4" key="1">
    <citation type="submission" date="2017-08" db="EMBL/GenBank/DDBJ databases">
        <title>Complete Genome Sequence of Streptomyces formicae KY5, the formicamycin producer.</title>
        <authorList>
            <person name="Holmes N.A."/>
            <person name="Devine R."/>
            <person name="Qin Z."/>
            <person name="Seipke R.F."/>
            <person name="Wilkinson B."/>
            <person name="Hutchings M.I."/>
        </authorList>
    </citation>
    <scope>NUCLEOTIDE SEQUENCE [LARGE SCALE GENOMIC DNA]</scope>
    <source>
        <strain evidence="3 4">KY5</strain>
    </source>
</reference>
<dbReference type="EMBL" id="CP022685">
    <property type="protein sequence ID" value="ATL32644.1"/>
    <property type="molecule type" value="Genomic_DNA"/>
</dbReference>
<keyword evidence="2" id="KW-1133">Transmembrane helix</keyword>
<evidence type="ECO:0000313" key="3">
    <source>
        <dbReference type="EMBL" id="ATL32644.1"/>
    </source>
</evidence>
<dbReference type="RefSeq" id="WP_098246559.1">
    <property type="nucleotide sequence ID" value="NZ_CP022685.1"/>
</dbReference>
<feature type="transmembrane region" description="Helical" evidence="2">
    <location>
        <begin position="82"/>
        <end position="101"/>
    </location>
</feature>
<organism evidence="3 4">
    <name type="scientific">Streptomyces formicae</name>
    <dbReference type="NCBI Taxonomy" id="1616117"/>
    <lineage>
        <taxon>Bacteria</taxon>
        <taxon>Bacillati</taxon>
        <taxon>Actinomycetota</taxon>
        <taxon>Actinomycetes</taxon>
        <taxon>Kitasatosporales</taxon>
        <taxon>Streptomycetaceae</taxon>
        <taxon>Streptomyces</taxon>
    </lineage>
</organism>
<protein>
    <recommendedName>
        <fullName evidence="5">DUF4190 domain-containing protein</fullName>
    </recommendedName>
</protein>
<evidence type="ECO:0000313" key="4">
    <source>
        <dbReference type="Proteomes" id="UP000221011"/>
    </source>
</evidence>
<feature type="compositionally biased region" description="Low complexity" evidence="1">
    <location>
        <begin position="26"/>
        <end position="36"/>
    </location>
</feature>
<sequence length="149" mass="15175">MNGASAHTRDGQKRANQAPHEGTRGAGTRDAGAQDASPQDTERTLAGRNRTAKVSGFFALGGVAFLGNFATGIAWINPGVFITLAALSALIAIPTGHVARFRGRRLAGEGRGLALASILTGWLVLLVCALAILAFVGLIAGLAILSDGS</sequence>
<feature type="region of interest" description="Disordered" evidence="1">
    <location>
        <begin position="1"/>
        <end position="48"/>
    </location>
</feature>
<keyword evidence="2" id="KW-0812">Transmembrane</keyword>
<keyword evidence="2" id="KW-0472">Membrane</keyword>
<evidence type="ECO:0000256" key="1">
    <source>
        <dbReference type="SAM" id="MobiDB-lite"/>
    </source>
</evidence>
<evidence type="ECO:0000256" key="2">
    <source>
        <dbReference type="SAM" id="Phobius"/>
    </source>
</evidence>
<dbReference type="KEGG" id="sfk:KY5_7626c"/>
<name>A0A291QMD7_9ACTN</name>
<evidence type="ECO:0008006" key="5">
    <source>
        <dbReference type="Google" id="ProtNLM"/>
    </source>
</evidence>
<feature type="transmembrane region" description="Helical" evidence="2">
    <location>
        <begin position="113"/>
        <end position="145"/>
    </location>
</feature>
<dbReference type="AlphaFoldDB" id="A0A291QMD7"/>
<accession>A0A291QMD7</accession>
<gene>
    <name evidence="3" type="ORF">KY5_7626c</name>
</gene>
<keyword evidence="4" id="KW-1185">Reference proteome</keyword>